<name>A0A368XMY3_9BURK</name>
<evidence type="ECO:0000313" key="9">
    <source>
        <dbReference type="Proteomes" id="UP000252884"/>
    </source>
</evidence>
<dbReference type="InterPro" id="IPR024478">
    <property type="entry name" value="HlyB_4HB_MCP"/>
</dbReference>
<dbReference type="GO" id="GO:0005886">
    <property type="term" value="C:plasma membrane"/>
    <property type="evidence" value="ECO:0007669"/>
    <property type="project" value="TreeGrafter"/>
</dbReference>
<dbReference type="FunFam" id="1.10.287.950:FF:000001">
    <property type="entry name" value="Methyl-accepting chemotaxis sensory transducer"/>
    <property type="match status" value="1"/>
</dbReference>
<proteinExistence type="inferred from homology"/>
<dbReference type="GO" id="GO:0007165">
    <property type="term" value="P:signal transduction"/>
    <property type="evidence" value="ECO:0007669"/>
    <property type="project" value="UniProtKB-KW"/>
</dbReference>
<organism evidence="8 9">
    <name type="scientific">Pseudorhodoferax soli</name>
    <dbReference type="NCBI Taxonomy" id="545864"/>
    <lineage>
        <taxon>Bacteria</taxon>
        <taxon>Pseudomonadati</taxon>
        <taxon>Pseudomonadota</taxon>
        <taxon>Betaproteobacteria</taxon>
        <taxon>Burkholderiales</taxon>
        <taxon>Comamonadaceae</taxon>
    </lineage>
</organism>
<evidence type="ECO:0000256" key="2">
    <source>
        <dbReference type="ARBA" id="ARBA00022481"/>
    </source>
</evidence>
<evidence type="ECO:0000259" key="7">
    <source>
        <dbReference type="PROSITE" id="PS50885"/>
    </source>
</evidence>
<comment type="caution">
    <text evidence="8">The sequence shown here is derived from an EMBL/GenBank/DDBJ whole genome shotgun (WGS) entry which is preliminary data.</text>
</comment>
<dbReference type="InterPro" id="IPR004089">
    <property type="entry name" value="MCPsignal_dom"/>
</dbReference>
<dbReference type="GO" id="GO:0006935">
    <property type="term" value="P:chemotaxis"/>
    <property type="evidence" value="ECO:0007669"/>
    <property type="project" value="InterPro"/>
</dbReference>
<dbReference type="InterPro" id="IPR004090">
    <property type="entry name" value="Chemotax_Me-accpt_rcpt"/>
</dbReference>
<keyword evidence="9" id="KW-1185">Reference proteome</keyword>
<dbReference type="Pfam" id="PF00672">
    <property type="entry name" value="HAMP"/>
    <property type="match status" value="1"/>
</dbReference>
<evidence type="ECO:0000256" key="1">
    <source>
        <dbReference type="ARBA" id="ARBA00004370"/>
    </source>
</evidence>
<evidence type="ECO:0000259" key="6">
    <source>
        <dbReference type="PROSITE" id="PS50111"/>
    </source>
</evidence>
<dbReference type="GO" id="GO:0004888">
    <property type="term" value="F:transmembrane signaling receptor activity"/>
    <property type="evidence" value="ECO:0007669"/>
    <property type="project" value="InterPro"/>
</dbReference>
<dbReference type="SMART" id="SM00304">
    <property type="entry name" value="HAMP"/>
    <property type="match status" value="1"/>
</dbReference>
<keyword evidence="2" id="KW-0488">Methylation</keyword>
<dbReference type="CDD" id="cd11386">
    <property type="entry name" value="MCP_signal"/>
    <property type="match status" value="1"/>
</dbReference>
<keyword evidence="4" id="KW-0807">Transducer</keyword>
<dbReference type="PANTHER" id="PTHR43531">
    <property type="entry name" value="PROTEIN ICFG"/>
    <property type="match status" value="1"/>
</dbReference>
<evidence type="ECO:0000256" key="5">
    <source>
        <dbReference type="SAM" id="Coils"/>
    </source>
</evidence>
<feature type="domain" description="Methyl-accepting transducer" evidence="6">
    <location>
        <begin position="250"/>
        <end position="479"/>
    </location>
</feature>
<evidence type="ECO:0000256" key="4">
    <source>
        <dbReference type="PROSITE-ProRule" id="PRU00284"/>
    </source>
</evidence>
<dbReference type="PROSITE" id="PS50111">
    <property type="entry name" value="CHEMOTAXIS_TRANSDUC_2"/>
    <property type="match status" value="1"/>
</dbReference>
<dbReference type="InterPro" id="IPR047347">
    <property type="entry name" value="YvaQ-like_sensor"/>
</dbReference>
<comment type="subcellular location">
    <subcellularLocation>
        <location evidence="1">Membrane</location>
    </subcellularLocation>
</comment>
<dbReference type="EMBL" id="QPJK01000006">
    <property type="protein sequence ID" value="RCW69361.1"/>
    <property type="molecule type" value="Genomic_DNA"/>
</dbReference>
<sequence length="497" mass="51400">MAALIVLLGAVSLGRIGSISDEVNATMDVTYPMVATLNDIAILNAANSQALRDLVLLDPSSQAPVLNAMSARTKEIDQKMSQVTGKIRSTEDKASFAKLQTARQDYIAPRDKVRSLAAEGNQAAATAALFGDFAQKQSAYQKALDDFITQQEASMEEAVGKIDQLSESTLLIVGGFLVGSLTFALATAVLTVRSIARPVREAVGAAQAIASGDLSRPILADGQSETAQLLAALAAMQSNLASIVGEVRHNAEGVSVASTQIAHGNNDLSSRTESQASALQETAASMEQLNATVKQNAANARQADQLAQSASATAMQGGASVEEIVETMQGINESSKKIADIIGVIDGIAFQTNILALNAAVEAARAGEQGRGFAVVASEVRSLAQRSAGAAKEIKALISESVEQVEGGTVLVNKAGLTMNEVVASIRRVTDIVGEISSASSEQAAGVGQVGEAIVQMDQATQQNAALVEESAAAAQSLKEQAQHLVQAVSVFRLASS</sequence>
<feature type="coiled-coil region" evidence="5">
    <location>
        <begin position="276"/>
        <end position="303"/>
    </location>
</feature>
<evidence type="ECO:0000256" key="3">
    <source>
        <dbReference type="ARBA" id="ARBA00029447"/>
    </source>
</evidence>
<dbReference type="Gene3D" id="1.10.287.950">
    <property type="entry name" value="Methyl-accepting chemotaxis protein"/>
    <property type="match status" value="1"/>
</dbReference>
<evidence type="ECO:0000313" key="8">
    <source>
        <dbReference type="EMBL" id="RCW69361.1"/>
    </source>
</evidence>
<dbReference type="Pfam" id="PF00015">
    <property type="entry name" value="MCPsignal"/>
    <property type="match status" value="1"/>
</dbReference>
<protein>
    <submittedName>
        <fullName evidence="8">Methyl-accepting chemotaxis protein</fullName>
    </submittedName>
</protein>
<dbReference type="PROSITE" id="PS50885">
    <property type="entry name" value="HAMP"/>
    <property type="match status" value="1"/>
</dbReference>
<dbReference type="SMART" id="SM00283">
    <property type="entry name" value="MA"/>
    <property type="match status" value="1"/>
</dbReference>
<comment type="similarity">
    <text evidence="3">Belongs to the methyl-accepting chemotaxis (MCP) protein family.</text>
</comment>
<dbReference type="PRINTS" id="PR00260">
    <property type="entry name" value="CHEMTRNSDUCR"/>
</dbReference>
<dbReference type="AlphaFoldDB" id="A0A368XMY3"/>
<dbReference type="Pfam" id="PF12729">
    <property type="entry name" value="4HB_MCP_1"/>
    <property type="match status" value="1"/>
</dbReference>
<keyword evidence="5" id="KW-0175">Coiled coil</keyword>
<dbReference type="CDD" id="cd19411">
    <property type="entry name" value="MCP2201-like_sensor"/>
    <property type="match status" value="1"/>
</dbReference>
<dbReference type="InterPro" id="IPR003660">
    <property type="entry name" value="HAMP_dom"/>
</dbReference>
<gene>
    <name evidence="8" type="ORF">DES41_106235</name>
</gene>
<reference evidence="8 9" key="1">
    <citation type="submission" date="2018-07" db="EMBL/GenBank/DDBJ databases">
        <title>Genomic Encyclopedia of Type Strains, Phase IV (KMG-IV): sequencing the most valuable type-strain genomes for metagenomic binning, comparative biology and taxonomic classification.</title>
        <authorList>
            <person name="Goeker M."/>
        </authorList>
    </citation>
    <scope>NUCLEOTIDE SEQUENCE [LARGE SCALE GENOMIC DNA]</scope>
    <source>
        <strain evidence="8 9">DSM 21634</strain>
    </source>
</reference>
<feature type="domain" description="HAMP" evidence="7">
    <location>
        <begin position="193"/>
        <end position="245"/>
    </location>
</feature>
<dbReference type="InterPro" id="IPR051310">
    <property type="entry name" value="MCP_chemotaxis"/>
</dbReference>
<accession>A0A368XMY3</accession>
<dbReference type="PANTHER" id="PTHR43531:SF14">
    <property type="entry name" value="METHYL-ACCEPTING CHEMOTAXIS PROTEIN I-RELATED"/>
    <property type="match status" value="1"/>
</dbReference>
<dbReference type="SUPFAM" id="SSF58104">
    <property type="entry name" value="Methyl-accepting chemotaxis protein (MCP) signaling domain"/>
    <property type="match status" value="1"/>
</dbReference>
<dbReference type="Proteomes" id="UP000252884">
    <property type="component" value="Unassembled WGS sequence"/>
</dbReference>